<dbReference type="SUPFAM" id="SSF55821">
    <property type="entry name" value="YrdC/RibB"/>
    <property type="match status" value="1"/>
</dbReference>
<keyword evidence="8" id="KW-0547">Nucleotide-binding</keyword>
<evidence type="ECO:0000313" key="14">
    <source>
        <dbReference type="Proteomes" id="UP000244519"/>
    </source>
</evidence>
<dbReference type="GO" id="GO:0005737">
    <property type="term" value="C:cytoplasm"/>
    <property type="evidence" value="ECO:0007669"/>
    <property type="project" value="UniProtKB-SubCell"/>
</dbReference>
<dbReference type="KEGG" id="fso:Fsol_00181"/>
<dbReference type="EMBL" id="CP025989">
    <property type="protein sequence ID" value="AWD32986.1"/>
    <property type="molecule type" value="Genomic_DNA"/>
</dbReference>
<dbReference type="GO" id="GO:0003725">
    <property type="term" value="F:double-stranded RNA binding"/>
    <property type="evidence" value="ECO:0007669"/>
    <property type="project" value="InterPro"/>
</dbReference>
<dbReference type="Pfam" id="PF01300">
    <property type="entry name" value="Sua5_yciO_yrdC"/>
    <property type="match status" value="1"/>
</dbReference>
<dbReference type="InterPro" id="IPR050156">
    <property type="entry name" value="TC-AMP_synthase_SUA5"/>
</dbReference>
<keyword evidence="9" id="KW-0067">ATP-binding</keyword>
<dbReference type="GO" id="GO:0000049">
    <property type="term" value="F:tRNA binding"/>
    <property type="evidence" value="ECO:0007669"/>
    <property type="project" value="TreeGrafter"/>
</dbReference>
<accession>A0A2U8BRK3</accession>
<evidence type="ECO:0000313" key="13">
    <source>
        <dbReference type="EMBL" id="AWD32986.1"/>
    </source>
</evidence>
<reference evidence="13 14" key="1">
    <citation type="journal article" date="2018" name="Genome Biol. Evol.">
        <title>The Genome Sequence of "Candidatus Fokinia solitaria": Insights on Reductive Evolution in Rickettsiales.</title>
        <authorList>
            <person name="Floriano A.M."/>
            <person name="Castelli M."/>
            <person name="Krenek S."/>
            <person name="Berendonk T.U."/>
            <person name="Bazzocchi C."/>
            <person name="Petroni G."/>
            <person name="Sassera D."/>
        </authorList>
    </citation>
    <scope>NUCLEOTIDE SEQUENCE [LARGE SCALE GENOMIC DNA]</scope>
    <source>
        <strain evidence="13">Rio ETE_ALG 3VII</strain>
    </source>
</reference>
<comment type="catalytic activity">
    <reaction evidence="11">
        <text>L-threonine + hydrogencarbonate + ATP = L-threonylcarbamoyladenylate + diphosphate + H2O</text>
        <dbReference type="Rhea" id="RHEA:36407"/>
        <dbReference type="ChEBI" id="CHEBI:15377"/>
        <dbReference type="ChEBI" id="CHEBI:17544"/>
        <dbReference type="ChEBI" id="CHEBI:30616"/>
        <dbReference type="ChEBI" id="CHEBI:33019"/>
        <dbReference type="ChEBI" id="CHEBI:57926"/>
        <dbReference type="ChEBI" id="CHEBI:73682"/>
        <dbReference type="EC" id="2.7.7.87"/>
    </reaction>
</comment>
<comment type="subcellular location">
    <subcellularLocation>
        <location evidence="1">Cytoplasm</location>
    </subcellularLocation>
</comment>
<keyword evidence="7" id="KW-0548">Nucleotidyltransferase</keyword>
<dbReference type="InterPro" id="IPR017945">
    <property type="entry name" value="DHBP_synth_RibB-like_a/b_dom"/>
</dbReference>
<organism evidence="13 14">
    <name type="scientific">Candidatus Fokinia solitaria</name>
    <dbReference type="NCBI Taxonomy" id="1802984"/>
    <lineage>
        <taxon>Bacteria</taxon>
        <taxon>Pseudomonadati</taxon>
        <taxon>Pseudomonadota</taxon>
        <taxon>Alphaproteobacteria</taxon>
        <taxon>Rickettsiales</taxon>
        <taxon>Candidatus Midichloriaceae</taxon>
        <taxon>Candidatus Fokinia</taxon>
    </lineage>
</organism>
<dbReference type="PANTHER" id="PTHR17490">
    <property type="entry name" value="SUA5"/>
    <property type="match status" value="1"/>
</dbReference>
<evidence type="ECO:0000256" key="5">
    <source>
        <dbReference type="ARBA" id="ARBA00022679"/>
    </source>
</evidence>
<dbReference type="Proteomes" id="UP000244519">
    <property type="component" value="Chromosome"/>
</dbReference>
<feature type="domain" description="YrdC-like" evidence="12">
    <location>
        <begin position="5"/>
        <end position="206"/>
    </location>
</feature>
<sequence>MKVSFSACEDLHLHLQDGEICCLPTDTTWGLTCDATNINAVIKLFYLKKRLHDKSVPIFAPSVEVAAKHFEISTLAERLIHRYWPGKLTLLLPRRQTNPAAIDYIHTSIISSEEKVAVRIPNSSRALKSMKENMLIVGTSANLSGATPATSLKDLKKQITLHHHIGDNMNVHYHTLDEELVVHGIPSTILDITNDKNPILIREGIIKYDEVMSYIKQCGLL</sequence>
<dbReference type="AlphaFoldDB" id="A0A2U8BRK3"/>
<gene>
    <name evidence="13" type="ORF">Fsol_00181</name>
</gene>
<dbReference type="GO" id="GO:0006450">
    <property type="term" value="P:regulation of translational fidelity"/>
    <property type="evidence" value="ECO:0007669"/>
    <property type="project" value="TreeGrafter"/>
</dbReference>
<evidence type="ECO:0000256" key="7">
    <source>
        <dbReference type="ARBA" id="ARBA00022695"/>
    </source>
</evidence>
<evidence type="ECO:0000256" key="4">
    <source>
        <dbReference type="ARBA" id="ARBA00022490"/>
    </source>
</evidence>
<dbReference type="InterPro" id="IPR006070">
    <property type="entry name" value="Sua5-like_dom"/>
</dbReference>
<keyword evidence="6" id="KW-0819">tRNA processing</keyword>
<proteinExistence type="inferred from homology"/>
<evidence type="ECO:0000259" key="12">
    <source>
        <dbReference type="PROSITE" id="PS51163"/>
    </source>
</evidence>
<dbReference type="EC" id="2.7.7.87" evidence="3"/>
<evidence type="ECO:0000256" key="6">
    <source>
        <dbReference type="ARBA" id="ARBA00022694"/>
    </source>
</evidence>
<comment type="similarity">
    <text evidence="2">Belongs to the SUA5 family.</text>
</comment>
<evidence type="ECO:0000256" key="3">
    <source>
        <dbReference type="ARBA" id="ARBA00012584"/>
    </source>
</evidence>
<evidence type="ECO:0000256" key="11">
    <source>
        <dbReference type="ARBA" id="ARBA00048366"/>
    </source>
</evidence>
<evidence type="ECO:0000256" key="10">
    <source>
        <dbReference type="ARBA" id="ARBA00029774"/>
    </source>
</evidence>
<evidence type="ECO:0000256" key="2">
    <source>
        <dbReference type="ARBA" id="ARBA00007663"/>
    </source>
</evidence>
<dbReference type="Gene3D" id="3.90.870.10">
    <property type="entry name" value="DHBP synthase"/>
    <property type="match status" value="1"/>
</dbReference>
<dbReference type="GO" id="GO:0005524">
    <property type="term" value="F:ATP binding"/>
    <property type="evidence" value="ECO:0007669"/>
    <property type="project" value="UniProtKB-KW"/>
</dbReference>
<protein>
    <recommendedName>
        <fullName evidence="10">L-threonylcarbamoyladenylate synthase</fullName>
        <ecNumber evidence="3">2.7.7.87</ecNumber>
    </recommendedName>
    <alternativeName>
        <fullName evidence="10">L-threonylcarbamoyladenylate synthase</fullName>
    </alternativeName>
</protein>
<evidence type="ECO:0000256" key="8">
    <source>
        <dbReference type="ARBA" id="ARBA00022741"/>
    </source>
</evidence>
<evidence type="ECO:0000256" key="9">
    <source>
        <dbReference type="ARBA" id="ARBA00022840"/>
    </source>
</evidence>
<dbReference type="GO" id="GO:0008033">
    <property type="term" value="P:tRNA processing"/>
    <property type="evidence" value="ECO:0007669"/>
    <property type="project" value="UniProtKB-KW"/>
</dbReference>
<keyword evidence="14" id="KW-1185">Reference proteome</keyword>
<dbReference type="GO" id="GO:0061710">
    <property type="term" value="F:L-threonylcarbamoyladenylate synthase"/>
    <property type="evidence" value="ECO:0007669"/>
    <property type="project" value="UniProtKB-EC"/>
</dbReference>
<keyword evidence="5" id="KW-0808">Transferase</keyword>
<keyword evidence="4" id="KW-0963">Cytoplasm</keyword>
<dbReference type="PANTHER" id="PTHR17490:SF16">
    <property type="entry name" value="THREONYLCARBAMOYL-AMP SYNTHASE"/>
    <property type="match status" value="1"/>
</dbReference>
<dbReference type="PROSITE" id="PS51163">
    <property type="entry name" value="YRDC"/>
    <property type="match status" value="1"/>
</dbReference>
<name>A0A2U8BRK3_9RICK</name>
<evidence type="ECO:0000256" key="1">
    <source>
        <dbReference type="ARBA" id="ARBA00004496"/>
    </source>
</evidence>